<dbReference type="InParanoid" id="A0A1B7MKQ5"/>
<feature type="transmembrane region" description="Helical" evidence="1">
    <location>
        <begin position="20"/>
        <end position="42"/>
    </location>
</feature>
<reference evidence="2 3" key="1">
    <citation type="submission" date="2016-06" db="EMBL/GenBank/DDBJ databases">
        <title>Comparative genomics of the ectomycorrhizal sister species Rhizopogon vinicolor and Rhizopogon vesiculosus (Basidiomycota: Boletales) reveals a divergence of the mating type B locus.</title>
        <authorList>
            <consortium name="DOE Joint Genome Institute"/>
            <person name="Mujic A.B."/>
            <person name="Kuo A."/>
            <person name="Tritt A."/>
            <person name="Lipzen A."/>
            <person name="Chen C."/>
            <person name="Johnson J."/>
            <person name="Sharma A."/>
            <person name="Barry K."/>
            <person name="Grigoriev I.V."/>
            <person name="Spatafora J.W."/>
        </authorList>
    </citation>
    <scope>NUCLEOTIDE SEQUENCE [LARGE SCALE GENOMIC DNA]</scope>
    <source>
        <strain evidence="2 3">AM-OR11-026</strain>
    </source>
</reference>
<keyword evidence="1" id="KW-1133">Transmembrane helix</keyword>
<proteinExistence type="predicted"/>
<name>A0A1B7MKQ5_9AGAM</name>
<sequence length="211" mass="23653">MEGIMILRIYAMYGQSRLILGILLVLFVSIMALMLVIGIRYYGPHSGLTITQYNLLNTEFCLETLGPSPMFYIYASIPSAIFDALLVALATTRLVKHTIEMNEATGKTRLNQCMKIIVRDSVIYFVLNLAYKILNVIPLENISAVCKSLAELFCAIEPYVLAPRFVINFRRYNTCRHGLMTGSDLMGLPLTSVPPEYELGPMSPVRLEDSS</sequence>
<dbReference type="OrthoDB" id="3349377at2759"/>
<dbReference type="Proteomes" id="UP000092154">
    <property type="component" value="Unassembled WGS sequence"/>
</dbReference>
<evidence type="ECO:0000313" key="3">
    <source>
        <dbReference type="Proteomes" id="UP000092154"/>
    </source>
</evidence>
<dbReference type="AlphaFoldDB" id="A0A1B7MKQ5"/>
<keyword evidence="1" id="KW-0812">Transmembrane</keyword>
<keyword evidence="1" id="KW-0472">Membrane</keyword>
<dbReference type="EMBL" id="KV448823">
    <property type="protein sequence ID" value="OAX33167.1"/>
    <property type="molecule type" value="Genomic_DNA"/>
</dbReference>
<accession>A0A1B7MKQ5</accession>
<gene>
    <name evidence="2" type="ORF">K503DRAFT_548964</name>
</gene>
<protein>
    <submittedName>
        <fullName evidence="2">Uncharacterized protein</fullName>
    </submittedName>
</protein>
<evidence type="ECO:0000313" key="2">
    <source>
        <dbReference type="EMBL" id="OAX33167.1"/>
    </source>
</evidence>
<evidence type="ECO:0000256" key="1">
    <source>
        <dbReference type="SAM" id="Phobius"/>
    </source>
</evidence>
<organism evidence="2 3">
    <name type="scientific">Rhizopogon vinicolor AM-OR11-026</name>
    <dbReference type="NCBI Taxonomy" id="1314800"/>
    <lineage>
        <taxon>Eukaryota</taxon>
        <taxon>Fungi</taxon>
        <taxon>Dikarya</taxon>
        <taxon>Basidiomycota</taxon>
        <taxon>Agaricomycotina</taxon>
        <taxon>Agaricomycetes</taxon>
        <taxon>Agaricomycetidae</taxon>
        <taxon>Boletales</taxon>
        <taxon>Suillineae</taxon>
        <taxon>Rhizopogonaceae</taxon>
        <taxon>Rhizopogon</taxon>
    </lineage>
</organism>
<feature type="transmembrane region" description="Helical" evidence="1">
    <location>
        <begin position="71"/>
        <end position="95"/>
    </location>
</feature>
<keyword evidence="3" id="KW-1185">Reference proteome</keyword>